<dbReference type="PANTHER" id="PTHR43582:SF5">
    <property type="entry name" value="ABC TRANSPORTER"/>
    <property type="match status" value="1"/>
</dbReference>
<dbReference type="SMART" id="SM00382">
    <property type="entry name" value="AAA"/>
    <property type="match status" value="1"/>
</dbReference>
<dbReference type="PROSITE" id="PS50893">
    <property type="entry name" value="ABC_TRANSPORTER_2"/>
    <property type="match status" value="1"/>
</dbReference>
<dbReference type="AlphaFoldDB" id="A0A7V5CSX3"/>
<dbReference type="GO" id="GO:0016887">
    <property type="term" value="F:ATP hydrolysis activity"/>
    <property type="evidence" value="ECO:0007669"/>
    <property type="project" value="InterPro"/>
</dbReference>
<gene>
    <name evidence="4" type="ORF">ENW50_02760</name>
</gene>
<evidence type="ECO:0000259" key="3">
    <source>
        <dbReference type="PROSITE" id="PS50893"/>
    </source>
</evidence>
<reference evidence="4" key="1">
    <citation type="journal article" date="2020" name="mSystems">
        <title>Genome- and Community-Level Interaction Insights into Carbon Utilization and Element Cycling Functions of Hydrothermarchaeota in Hydrothermal Sediment.</title>
        <authorList>
            <person name="Zhou Z."/>
            <person name="Liu Y."/>
            <person name="Xu W."/>
            <person name="Pan J."/>
            <person name="Luo Z.H."/>
            <person name="Li M."/>
        </authorList>
    </citation>
    <scope>NUCLEOTIDE SEQUENCE [LARGE SCALE GENOMIC DNA]</scope>
    <source>
        <strain evidence="4">SpSt-855</strain>
    </source>
</reference>
<name>A0A7V5CSX3_9BACT</name>
<evidence type="ECO:0000256" key="1">
    <source>
        <dbReference type="ARBA" id="ARBA00022741"/>
    </source>
</evidence>
<protein>
    <submittedName>
        <fullName evidence="4">ATP-binding cassette domain-containing protein</fullName>
    </submittedName>
</protein>
<organism evidence="4">
    <name type="scientific">Acidobacterium capsulatum</name>
    <dbReference type="NCBI Taxonomy" id="33075"/>
    <lineage>
        <taxon>Bacteria</taxon>
        <taxon>Pseudomonadati</taxon>
        <taxon>Acidobacteriota</taxon>
        <taxon>Terriglobia</taxon>
        <taxon>Terriglobales</taxon>
        <taxon>Acidobacteriaceae</taxon>
        <taxon>Acidobacterium</taxon>
    </lineage>
</organism>
<dbReference type="EMBL" id="DTKL01000016">
    <property type="protein sequence ID" value="HGY93600.1"/>
    <property type="molecule type" value="Genomic_DNA"/>
</dbReference>
<dbReference type="InterPro" id="IPR027417">
    <property type="entry name" value="P-loop_NTPase"/>
</dbReference>
<dbReference type="Pfam" id="PF00005">
    <property type="entry name" value="ABC_tran"/>
    <property type="match status" value="1"/>
</dbReference>
<feature type="domain" description="ABC transporter" evidence="3">
    <location>
        <begin position="13"/>
        <end position="247"/>
    </location>
</feature>
<dbReference type="InterPro" id="IPR003593">
    <property type="entry name" value="AAA+_ATPase"/>
</dbReference>
<dbReference type="Gene3D" id="3.40.50.300">
    <property type="entry name" value="P-loop containing nucleotide triphosphate hydrolases"/>
    <property type="match status" value="1"/>
</dbReference>
<dbReference type="PANTHER" id="PTHR43582">
    <property type="entry name" value="LINEARMYCIN RESISTANCE ATP-BINDING PROTEIN LNRL"/>
    <property type="match status" value="1"/>
</dbReference>
<evidence type="ECO:0000256" key="2">
    <source>
        <dbReference type="ARBA" id="ARBA00022840"/>
    </source>
</evidence>
<dbReference type="GO" id="GO:0005524">
    <property type="term" value="F:ATP binding"/>
    <property type="evidence" value="ECO:0007669"/>
    <property type="project" value="UniProtKB-KW"/>
</dbReference>
<sequence>MSNPFSGRSRLIVSIEALSKIYEDKQQRVTAVNGVDLSVKEGELFGLLGPNGAGKTTTIGICTTRILPTKGTVNIAGVNVVEQPALARRSIGVVPQYNTLDRSLTIYENLYYHCLYFGFSARQARDRAEALLKQFLLFERRKAFPMQLSGGLQQRIQIARAIAHRPAVLFLDEPSAGLDPQSRIAMWDAVRALRQEGITVVLTTHYMEEADELCERVAIIDHGKLLALDTPQMLKRTLGADRILDLKLLQTERASLQQQLEQLTGVNCVEATPEGLRLFMQGSGEASGEHLPQIVQMAQPYGVRDIAISEPSLETVFIRLTGRDLRE</sequence>
<keyword evidence="1" id="KW-0547">Nucleotide-binding</keyword>
<dbReference type="InterPro" id="IPR003439">
    <property type="entry name" value="ABC_transporter-like_ATP-bd"/>
</dbReference>
<keyword evidence="2 4" id="KW-0067">ATP-binding</keyword>
<evidence type="ECO:0000313" key="4">
    <source>
        <dbReference type="EMBL" id="HGY93600.1"/>
    </source>
</evidence>
<proteinExistence type="predicted"/>
<dbReference type="SUPFAM" id="SSF52540">
    <property type="entry name" value="P-loop containing nucleoside triphosphate hydrolases"/>
    <property type="match status" value="1"/>
</dbReference>
<comment type="caution">
    <text evidence="4">The sequence shown here is derived from an EMBL/GenBank/DDBJ whole genome shotgun (WGS) entry which is preliminary data.</text>
</comment>
<accession>A0A7V5CSX3</accession>